<organism evidence="1 2">
    <name type="scientific">Clonostachys rosea f. rosea IK726</name>
    <dbReference type="NCBI Taxonomy" id="1349383"/>
    <lineage>
        <taxon>Eukaryota</taxon>
        <taxon>Fungi</taxon>
        <taxon>Dikarya</taxon>
        <taxon>Ascomycota</taxon>
        <taxon>Pezizomycotina</taxon>
        <taxon>Sordariomycetes</taxon>
        <taxon>Hypocreomycetidae</taxon>
        <taxon>Hypocreales</taxon>
        <taxon>Bionectriaceae</taxon>
        <taxon>Clonostachys</taxon>
    </lineage>
</organism>
<sequence>FRFWEFDFLTNTSTTDVETCSRPSLALDRIAQTSPQLLRSSCRISEMNSFERPAIQDVLGETYVMLQDVNKKIRRVQVRIFHASFQWKLLQGSSDISDPPEYWADPIDDTWIFEGGIEKWEFAAYNNNLPGLEIGLKNLGRHKKDLEDIQQQFRLIINKLSRPSLRSWNILDMPEEILCRIFEFVEGYRPEFLELWNISSKDIKHCRLTCRKFSRISSCFFLRSTSVDVTISSLSRFKEISRHPIISKGIRCVRIVLHFYSSSLSNNFGQFLGYNLDELNERVEMMKFMEAWKSHRLTEEAGMDIIQTLDNASTSWSHIAQSQTLTEQDQTHLEHLRRTHQEYRRLFTDQEGLMESGEFLLAVASGMSRMPCARTLSFIDSNHTFSSHISFFDAEDVNIPLYRSMLLPLDYYTAGKHDVILMLSELIAKLPVAVHHAGAWLERIHIKLSWLNSLSDLLPSPELQQQLPLAVHRMRRFSFECRNWVNGDANQDALCDMLAPYLDTPSLRDISIDMLRDDESDDHLSLRIGRLVVSPQWQNLSQLFLRDVAFHPSQLHGFMSKLPTSFLSFWMKHIRLLSGTWAEVLDILRGKPAITSVRLDDLLGAECDDMSDDEMKAIFGKQSFLDRSQAEWYIAGFGRQNPLEGRSGQNNETMELGSEEETEVGSA</sequence>
<reference evidence="1" key="1">
    <citation type="submission" date="2020-04" db="EMBL/GenBank/DDBJ databases">
        <authorList>
            <person name="Broberg M."/>
        </authorList>
    </citation>
    <scope>NUCLEOTIDE SEQUENCE</scope>
</reference>
<name>A0ACA9TCR2_BIOOC</name>
<protein>
    <submittedName>
        <fullName evidence="1">Uncharacterized protein</fullName>
    </submittedName>
</protein>
<comment type="caution">
    <text evidence="1">The sequence shown here is derived from an EMBL/GenBank/DDBJ whole genome shotgun (WGS) entry which is preliminary data.</text>
</comment>
<keyword evidence="2" id="KW-1185">Reference proteome</keyword>
<reference evidence="1" key="2">
    <citation type="submission" date="2021-10" db="EMBL/GenBank/DDBJ databases">
        <authorList>
            <person name="Piombo E."/>
        </authorList>
    </citation>
    <scope>NUCLEOTIDE SEQUENCE</scope>
</reference>
<dbReference type="Proteomes" id="UP000836387">
    <property type="component" value="Unassembled WGS sequence"/>
</dbReference>
<dbReference type="EMBL" id="CADEHS020000003">
    <property type="protein sequence ID" value="CAG9938523.1"/>
    <property type="molecule type" value="Genomic_DNA"/>
</dbReference>
<proteinExistence type="predicted"/>
<feature type="non-terminal residue" evidence="1">
    <location>
        <position position="1"/>
    </location>
</feature>
<gene>
    <name evidence="1" type="ORF">CRV2_00006949</name>
</gene>
<evidence type="ECO:0000313" key="2">
    <source>
        <dbReference type="Proteomes" id="UP000836387"/>
    </source>
</evidence>
<evidence type="ECO:0000313" key="1">
    <source>
        <dbReference type="EMBL" id="CAG9938523.1"/>
    </source>
</evidence>
<accession>A0ACA9TCR2</accession>